<sequence length="247" mass="27042">MNRGVEACCIKSFQQRVVDKPLVATLSDAIRESSSQCGDIQASSSSHRRNEATSQTQMARGVEGYCIEFVVPCVCGVVKCVAPAKQMSVDGGNSKRQQQLLPTKLHSLVGVGFESISTKGSNKQDSKVNPSRKWTRLNFFLAECVAKEAGPGSYSTQWVSQRIRPLANPIPMISLNKKPQESGIVANGLSAQKTEEFLAASNLPYLVSMDYLTEAKRLKTHGDQLSRDGKYTAARSFYILSAWMIAE</sequence>
<dbReference type="OrthoDB" id="10564880at2759"/>
<evidence type="ECO:0000313" key="2">
    <source>
        <dbReference type="Proteomes" id="UP000696280"/>
    </source>
</evidence>
<keyword evidence="2" id="KW-1185">Reference proteome</keyword>
<organism evidence="1 2">
    <name type="scientific">Hymenoscyphus fraxineus</name>
    <dbReference type="NCBI Taxonomy" id="746836"/>
    <lineage>
        <taxon>Eukaryota</taxon>
        <taxon>Fungi</taxon>
        <taxon>Dikarya</taxon>
        <taxon>Ascomycota</taxon>
        <taxon>Pezizomycotina</taxon>
        <taxon>Leotiomycetes</taxon>
        <taxon>Helotiales</taxon>
        <taxon>Helotiaceae</taxon>
        <taxon>Hymenoscyphus</taxon>
    </lineage>
</organism>
<gene>
    <name evidence="1" type="ORF">HYFRA_00011540</name>
</gene>
<name>A0A9N9L5V4_9HELO</name>
<dbReference type="AlphaFoldDB" id="A0A9N9L5V4"/>
<evidence type="ECO:0000313" key="1">
    <source>
        <dbReference type="EMBL" id="CAG8958698.1"/>
    </source>
</evidence>
<protein>
    <submittedName>
        <fullName evidence="1">Uncharacterized protein</fullName>
    </submittedName>
</protein>
<dbReference type="Proteomes" id="UP000696280">
    <property type="component" value="Unassembled WGS sequence"/>
</dbReference>
<proteinExistence type="predicted"/>
<dbReference type="EMBL" id="CAJVRL010000084">
    <property type="protein sequence ID" value="CAG8958698.1"/>
    <property type="molecule type" value="Genomic_DNA"/>
</dbReference>
<accession>A0A9N9L5V4</accession>
<comment type="caution">
    <text evidence="1">The sequence shown here is derived from an EMBL/GenBank/DDBJ whole genome shotgun (WGS) entry which is preliminary data.</text>
</comment>
<reference evidence="1" key="1">
    <citation type="submission" date="2021-07" db="EMBL/GenBank/DDBJ databases">
        <authorList>
            <person name="Durling M."/>
        </authorList>
    </citation>
    <scope>NUCLEOTIDE SEQUENCE</scope>
</reference>